<feature type="signal peptide" evidence="1">
    <location>
        <begin position="1"/>
        <end position="20"/>
    </location>
</feature>
<accession>A0A9D4CQI8</accession>
<gene>
    <name evidence="2" type="ORF">DPMN_054789</name>
</gene>
<dbReference type="EMBL" id="JAIWYP010000012">
    <property type="protein sequence ID" value="KAH3728827.1"/>
    <property type="molecule type" value="Genomic_DNA"/>
</dbReference>
<evidence type="ECO:0008006" key="4">
    <source>
        <dbReference type="Google" id="ProtNLM"/>
    </source>
</evidence>
<keyword evidence="1" id="KW-0732">Signal</keyword>
<evidence type="ECO:0000256" key="1">
    <source>
        <dbReference type="SAM" id="SignalP"/>
    </source>
</evidence>
<sequence length="66" mass="7452">MSNCHKRCDIFICAVSLSAALRCDIVISAVYCHSDYDSANYNYNSADDNIRVLMVNNTARMTITQR</sequence>
<dbReference type="Proteomes" id="UP000828390">
    <property type="component" value="Unassembled WGS sequence"/>
</dbReference>
<feature type="chain" id="PRO_5038627698" description="Secreted protein" evidence="1">
    <location>
        <begin position="21"/>
        <end position="66"/>
    </location>
</feature>
<proteinExistence type="predicted"/>
<dbReference type="AlphaFoldDB" id="A0A9D4CQI8"/>
<evidence type="ECO:0000313" key="3">
    <source>
        <dbReference type="Proteomes" id="UP000828390"/>
    </source>
</evidence>
<comment type="caution">
    <text evidence="2">The sequence shown here is derived from an EMBL/GenBank/DDBJ whole genome shotgun (WGS) entry which is preliminary data.</text>
</comment>
<protein>
    <recommendedName>
        <fullName evidence="4">Secreted protein</fullName>
    </recommendedName>
</protein>
<keyword evidence="3" id="KW-1185">Reference proteome</keyword>
<evidence type="ECO:0000313" key="2">
    <source>
        <dbReference type="EMBL" id="KAH3728827.1"/>
    </source>
</evidence>
<reference evidence="2" key="2">
    <citation type="submission" date="2020-11" db="EMBL/GenBank/DDBJ databases">
        <authorList>
            <person name="McCartney M.A."/>
            <person name="Auch B."/>
            <person name="Kono T."/>
            <person name="Mallez S."/>
            <person name="Becker A."/>
            <person name="Gohl D.M."/>
            <person name="Silverstein K.A.T."/>
            <person name="Koren S."/>
            <person name="Bechman K.B."/>
            <person name="Herman A."/>
            <person name="Abrahante J.E."/>
            <person name="Garbe J."/>
        </authorList>
    </citation>
    <scope>NUCLEOTIDE SEQUENCE</scope>
    <source>
        <strain evidence="2">Duluth1</strain>
        <tissue evidence="2">Whole animal</tissue>
    </source>
</reference>
<organism evidence="2 3">
    <name type="scientific">Dreissena polymorpha</name>
    <name type="common">Zebra mussel</name>
    <name type="synonym">Mytilus polymorpha</name>
    <dbReference type="NCBI Taxonomy" id="45954"/>
    <lineage>
        <taxon>Eukaryota</taxon>
        <taxon>Metazoa</taxon>
        <taxon>Spiralia</taxon>
        <taxon>Lophotrochozoa</taxon>
        <taxon>Mollusca</taxon>
        <taxon>Bivalvia</taxon>
        <taxon>Autobranchia</taxon>
        <taxon>Heteroconchia</taxon>
        <taxon>Euheterodonta</taxon>
        <taxon>Imparidentia</taxon>
        <taxon>Neoheterodontei</taxon>
        <taxon>Myida</taxon>
        <taxon>Dreissenoidea</taxon>
        <taxon>Dreissenidae</taxon>
        <taxon>Dreissena</taxon>
    </lineage>
</organism>
<reference evidence="2" key="1">
    <citation type="journal article" date="2019" name="bioRxiv">
        <title>The Genome of the Zebra Mussel, Dreissena polymorpha: A Resource for Invasive Species Research.</title>
        <authorList>
            <person name="McCartney M.A."/>
            <person name="Auch B."/>
            <person name="Kono T."/>
            <person name="Mallez S."/>
            <person name="Zhang Y."/>
            <person name="Obille A."/>
            <person name="Becker A."/>
            <person name="Abrahante J.E."/>
            <person name="Garbe J."/>
            <person name="Badalamenti J.P."/>
            <person name="Herman A."/>
            <person name="Mangelson H."/>
            <person name="Liachko I."/>
            <person name="Sullivan S."/>
            <person name="Sone E.D."/>
            <person name="Koren S."/>
            <person name="Silverstein K.A.T."/>
            <person name="Beckman K.B."/>
            <person name="Gohl D.M."/>
        </authorList>
    </citation>
    <scope>NUCLEOTIDE SEQUENCE</scope>
    <source>
        <strain evidence="2">Duluth1</strain>
        <tissue evidence="2">Whole animal</tissue>
    </source>
</reference>
<name>A0A9D4CQI8_DREPO</name>